<dbReference type="InterPro" id="IPR020904">
    <property type="entry name" value="Sc_DH/Rdtase_CS"/>
</dbReference>
<dbReference type="RefSeq" id="WP_108993356.1">
    <property type="nucleotide sequence ID" value="NZ_BDQX01000163.1"/>
</dbReference>
<dbReference type="Pfam" id="PF00106">
    <property type="entry name" value="adh_short"/>
    <property type="match status" value="1"/>
</dbReference>
<dbReference type="AlphaFoldDB" id="A0A2R5ERW0"/>
<comment type="caution">
    <text evidence="4">The sequence shown here is derived from an EMBL/GenBank/DDBJ whole genome shotgun (WGS) entry which is preliminary data.</text>
</comment>
<evidence type="ECO:0000256" key="2">
    <source>
        <dbReference type="ARBA" id="ARBA00023002"/>
    </source>
</evidence>
<evidence type="ECO:0000313" key="4">
    <source>
        <dbReference type="EMBL" id="GBG08399.1"/>
    </source>
</evidence>
<name>A0A2R5ERW0_9BACL</name>
<evidence type="ECO:0000256" key="3">
    <source>
        <dbReference type="RuleBase" id="RU000363"/>
    </source>
</evidence>
<dbReference type="PANTHER" id="PTHR44196:SF1">
    <property type="entry name" value="DEHYDROGENASE_REDUCTASE SDR FAMILY MEMBER 7B"/>
    <property type="match status" value="1"/>
</dbReference>
<dbReference type="PRINTS" id="PR00080">
    <property type="entry name" value="SDRFAMILY"/>
</dbReference>
<dbReference type="Proteomes" id="UP000245202">
    <property type="component" value="Unassembled WGS sequence"/>
</dbReference>
<organism evidence="4 5">
    <name type="scientific">Paenibacillus agaridevorans</name>
    <dbReference type="NCBI Taxonomy" id="171404"/>
    <lineage>
        <taxon>Bacteria</taxon>
        <taxon>Bacillati</taxon>
        <taxon>Bacillota</taxon>
        <taxon>Bacilli</taxon>
        <taxon>Bacillales</taxon>
        <taxon>Paenibacillaceae</taxon>
        <taxon>Paenibacillus</taxon>
    </lineage>
</organism>
<dbReference type="GO" id="GO:0016491">
    <property type="term" value="F:oxidoreductase activity"/>
    <property type="evidence" value="ECO:0007669"/>
    <property type="project" value="UniProtKB-KW"/>
</dbReference>
<dbReference type="PROSITE" id="PS00061">
    <property type="entry name" value="ADH_SHORT"/>
    <property type="match status" value="1"/>
</dbReference>
<accession>A0A2R5ERW0</accession>
<dbReference type="EMBL" id="BDQX01000163">
    <property type="protein sequence ID" value="GBG08399.1"/>
    <property type="molecule type" value="Genomic_DNA"/>
</dbReference>
<proteinExistence type="inferred from homology"/>
<dbReference type="SUPFAM" id="SSF51735">
    <property type="entry name" value="NAD(P)-binding Rossmann-fold domains"/>
    <property type="match status" value="1"/>
</dbReference>
<protein>
    <submittedName>
        <fullName evidence="4">Oxidoreductase</fullName>
    </submittedName>
</protein>
<dbReference type="PRINTS" id="PR00081">
    <property type="entry name" value="GDHRDH"/>
</dbReference>
<dbReference type="InterPro" id="IPR036291">
    <property type="entry name" value="NAD(P)-bd_dom_sf"/>
</dbReference>
<dbReference type="InterPro" id="IPR002347">
    <property type="entry name" value="SDR_fam"/>
</dbReference>
<keyword evidence="2" id="KW-0560">Oxidoreductase</keyword>
<dbReference type="GO" id="GO:0016020">
    <property type="term" value="C:membrane"/>
    <property type="evidence" value="ECO:0007669"/>
    <property type="project" value="TreeGrafter"/>
</dbReference>
<sequence>MNPSGHTVFITGGASGIGLALTEQFVKHGNKVIVAGRSESKLSEVKSRYPEVHVIRCDISQEGDMNRLVKWLSEEHPDLSVLINNAGIQHNYAFNDWRALDTEGKIKEETEINLIAPIRLIAQLLPLLSRHQEAAIVNISSGLGIAPKKSAPVYCATKAGLHIFTKALRYQLESTPVKVFEIIPPIVDTAMTSGRGRGKITAEQLAAEFWRSYRRDRLEIAIGKVKLLTWLNRFAPGIAEAILKNS</sequence>
<keyword evidence="5" id="KW-1185">Reference proteome</keyword>
<reference evidence="4 5" key="1">
    <citation type="submission" date="2017-08" db="EMBL/GenBank/DDBJ databases">
        <title>Substantial Increase in Enzyme Production by Combined Drug-Resistance Mutations in Paenibacillus agaridevorans.</title>
        <authorList>
            <person name="Tanaka Y."/>
            <person name="Funane K."/>
            <person name="Hosaka T."/>
            <person name="Shiwa Y."/>
            <person name="Fujita N."/>
            <person name="Miyazaki T."/>
            <person name="Yoshikawa H."/>
            <person name="Murakami K."/>
            <person name="Kasahara K."/>
            <person name="Inaoka T."/>
            <person name="Hiraga Y."/>
            <person name="Ochi K."/>
        </authorList>
    </citation>
    <scope>NUCLEOTIDE SEQUENCE [LARGE SCALE GENOMIC DNA]</scope>
    <source>
        <strain evidence="4 5">T-3040</strain>
    </source>
</reference>
<dbReference type="Gene3D" id="3.40.50.720">
    <property type="entry name" value="NAD(P)-binding Rossmann-like Domain"/>
    <property type="match status" value="1"/>
</dbReference>
<evidence type="ECO:0000313" key="5">
    <source>
        <dbReference type="Proteomes" id="UP000245202"/>
    </source>
</evidence>
<gene>
    <name evidence="4" type="ORF">PAT3040_02980</name>
</gene>
<comment type="similarity">
    <text evidence="1 3">Belongs to the short-chain dehydrogenases/reductases (SDR) family.</text>
</comment>
<evidence type="ECO:0000256" key="1">
    <source>
        <dbReference type="ARBA" id="ARBA00006484"/>
    </source>
</evidence>
<dbReference type="PANTHER" id="PTHR44196">
    <property type="entry name" value="DEHYDROGENASE/REDUCTASE SDR FAMILY MEMBER 7B"/>
    <property type="match status" value="1"/>
</dbReference>